<keyword evidence="4" id="KW-0833">Ubl conjugation pathway</keyword>
<comment type="catalytic activity">
    <reaction evidence="1">
        <text>Thiol-dependent hydrolysis of ester, thioester, amide, peptide and isopeptide bonds formed by the C-terminal Gly of ubiquitin (a 76-residue protein attached to proteins as an intracellular targeting signal).</text>
        <dbReference type="EC" id="3.4.19.12"/>
    </reaction>
</comment>
<dbReference type="PROSITE" id="PS50235">
    <property type="entry name" value="USP_3"/>
    <property type="match status" value="1"/>
</dbReference>
<dbReference type="InterPro" id="IPR018200">
    <property type="entry name" value="USP_CS"/>
</dbReference>
<proteinExistence type="predicted"/>
<feature type="domain" description="USP" evidence="8">
    <location>
        <begin position="632"/>
        <end position="1162"/>
    </location>
</feature>
<dbReference type="Pfam" id="PF00443">
    <property type="entry name" value="UCH"/>
    <property type="match status" value="1"/>
</dbReference>
<evidence type="ECO:0000256" key="4">
    <source>
        <dbReference type="ARBA" id="ARBA00022786"/>
    </source>
</evidence>
<keyword evidence="3" id="KW-0645">Protease</keyword>
<sequence>MAGKPGKTAPRLLQDLLSYDPRFEERAKRNLLTSAPPHHDPDAPPTAAVPLRNCRHNFLNKEEQSLLPRPGEEPDHATVYKVASYCSRCRYHFDVVVDHRDNGERNDPCRRNNREFPLHHFLFQGEDGRDEHALGGFQTKPRTFRFSCSASPCPTDLSIRITPPRLSEQDVRTLTDRAVLRRRWEAAKLRAGDRADTIMARPVDAPDFLNTYLQDSLNPQKGKARIPLLNRKFLKTFGKDCDSILEKVGFTSAVETDDDGSPAHVWYLPKPPPAGHPLDSTEPTQRNLIEDVRYELNTIILDYPEQERLGARHVPMNPQFARHPMERALGCDEYPRVKGRTATRSANHEEDHPYYAGLGAVGDFADELLSFAYRRQMAVDEANAPYYFECLQDLAVGRGSESLQGEVAVLASQGCFKRSEVTFAYRYFDIEPAHAHAINDDHIIGVFRSRLADISQATAQESRRQLQIIGLARGSDTIKQAASDSMETYEQALSYLGMDKGQDDEFIPTMALMKTSENPANKDTVNRAIQIIAEERNSQRLRDYLEHGSMAPAAMDIGEAYAILQVNDRTVYLEPDILASQVQSLIESNPDSIPRIQEALTIVRQDQESRFGKSSDYQMSSTVDYPVETWPVGCCNIGNTCYLNSVLQFLFTIKPLREMVLNCEGNLQKLTPEALETKRVGRMAVSLARAETGQQFVRELRKLFDRMIRARTHNIRPERTLAALALTRGEGVDSVVEPDTVQLGLGEIGGLPVSGPLPPPTKADSAMGDDDAAKAPEHDKKGDNDDAKSDTSTTAMDLTDSLNVPAGATPSVPEPPSRPPPIPPRPQASADQGFKKVEEVARQQDAAEILNNVFDLLSCAFEGESTLRDGEQLDLIKKLFFSDVTTVRVTNGKRASKSDLQDNVHVSTKDRDRTLCAALDDEFGSTELEGDMIKFELFEEAAPIQIINVRRLQYENGRPRKDESHLALDKVLYLDRYLKKTKTLSEEQLQALRDDQWRLQSELRRLDERRRTLKETDFEKLDLPSVLEETAAWVETAQTEMPNLFSDSIKTESNGLASQLGQRAEELRPEISELHGHMDKLEHEIDAVFENCKDHPYRLHAIFIHAGSHSGGHYWIYIYDFQNNIWRSYNDETVKEETEETIFRKVQRVHPPTSTGIVYVRADVVDEYTQAVCRNPETKDVEMKDAEAASGQVINMDTEFGNIEVLDGVPKE</sequence>
<accession>A0A6G1J6F8</accession>
<feature type="region of interest" description="Disordered" evidence="7">
    <location>
        <begin position="747"/>
        <end position="834"/>
    </location>
</feature>
<dbReference type="Proteomes" id="UP000799291">
    <property type="component" value="Unassembled WGS sequence"/>
</dbReference>
<evidence type="ECO:0000256" key="6">
    <source>
        <dbReference type="ARBA" id="ARBA00022807"/>
    </source>
</evidence>
<dbReference type="InterPro" id="IPR038765">
    <property type="entry name" value="Papain-like_cys_pep_sf"/>
</dbReference>
<dbReference type="SUPFAM" id="SSF54001">
    <property type="entry name" value="Cysteine proteinases"/>
    <property type="match status" value="1"/>
</dbReference>
<dbReference type="Gene3D" id="3.90.70.10">
    <property type="entry name" value="Cysteine proteinases"/>
    <property type="match status" value="2"/>
</dbReference>
<evidence type="ECO:0000256" key="2">
    <source>
        <dbReference type="ARBA" id="ARBA00012759"/>
    </source>
</evidence>
<dbReference type="InterPro" id="IPR001394">
    <property type="entry name" value="Peptidase_C19_UCH"/>
</dbReference>
<evidence type="ECO:0000259" key="8">
    <source>
        <dbReference type="PROSITE" id="PS50235"/>
    </source>
</evidence>
<feature type="compositionally biased region" description="Pro residues" evidence="7">
    <location>
        <begin position="812"/>
        <end position="826"/>
    </location>
</feature>
<dbReference type="EMBL" id="MU005578">
    <property type="protein sequence ID" value="KAF2685800.1"/>
    <property type="molecule type" value="Genomic_DNA"/>
</dbReference>
<dbReference type="AlphaFoldDB" id="A0A6G1J6F8"/>
<keyword evidence="6" id="KW-0788">Thiol protease</keyword>
<feature type="compositionally biased region" description="Basic and acidic residues" evidence="7">
    <location>
        <begin position="771"/>
        <end position="789"/>
    </location>
</feature>
<gene>
    <name evidence="9" type="ORF">K458DRAFT_403147</name>
</gene>
<dbReference type="PANTHER" id="PTHR43982">
    <property type="entry name" value="UBIQUITIN CARBOXYL-TERMINAL HYDROLASE"/>
    <property type="match status" value="1"/>
</dbReference>
<feature type="region of interest" description="Disordered" evidence="7">
    <location>
        <begin position="27"/>
        <end position="47"/>
    </location>
</feature>
<organism evidence="9 10">
    <name type="scientific">Lentithecium fluviatile CBS 122367</name>
    <dbReference type="NCBI Taxonomy" id="1168545"/>
    <lineage>
        <taxon>Eukaryota</taxon>
        <taxon>Fungi</taxon>
        <taxon>Dikarya</taxon>
        <taxon>Ascomycota</taxon>
        <taxon>Pezizomycotina</taxon>
        <taxon>Dothideomycetes</taxon>
        <taxon>Pleosporomycetidae</taxon>
        <taxon>Pleosporales</taxon>
        <taxon>Massarineae</taxon>
        <taxon>Lentitheciaceae</taxon>
        <taxon>Lentithecium</taxon>
    </lineage>
</organism>
<dbReference type="PROSITE" id="PS00973">
    <property type="entry name" value="USP_2"/>
    <property type="match status" value="1"/>
</dbReference>
<reference evidence="9" key="1">
    <citation type="journal article" date="2020" name="Stud. Mycol.">
        <title>101 Dothideomycetes genomes: a test case for predicting lifestyles and emergence of pathogens.</title>
        <authorList>
            <person name="Haridas S."/>
            <person name="Albert R."/>
            <person name="Binder M."/>
            <person name="Bloem J."/>
            <person name="Labutti K."/>
            <person name="Salamov A."/>
            <person name="Andreopoulos B."/>
            <person name="Baker S."/>
            <person name="Barry K."/>
            <person name="Bills G."/>
            <person name="Bluhm B."/>
            <person name="Cannon C."/>
            <person name="Castanera R."/>
            <person name="Culley D."/>
            <person name="Daum C."/>
            <person name="Ezra D."/>
            <person name="Gonzalez J."/>
            <person name="Henrissat B."/>
            <person name="Kuo A."/>
            <person name="Liang C."/>
            <person name="Lipzen A."/>
            <person name="Lutzoni F."/>
            <person name="Magnuson J."/>
            <person name="Mondo S."/>
            <person name="Nolan M."/>
            <person name="Ohm R."/>
            <person name="Pangilinan J."/>
            <person name="Park H.-J."/>
            <person name="Ramirez L."/>
            <person name="Alfaro M."/>
            <person name="Sun H."/>
            <person name="Tritt A."/>
            <person name="Yoshinaga Y."/>
            <person name="Zwiers L.-H."/>
            <person name="Turgeon B."/>
            <person name="Goodwin S."/>
            <person name="Spatafora J."/>
            <person name="Crous P."/>
            <person name="Grigoriev I."/>
        </authorList>
    </citation>
    <scope>NUCLEOTIDE SEQUENCE</scope>
    <source>
        <strain evidence="9">CBS 122367</strain>
    </source>
</reference>
<protein>
    <recommendedName>
        <fullName evidence="2">ubiquitinyl hydrolase 1</fullName>
        <ecNumber evidence="2">3.4.19.12</ecNumber>
    </recommendedName>
</protein>
<dbReference type="GO" id="GO:0016579">
    <property type="term" value="P:protein deubiquitination"/>
    <property type="evidence" value="ECO:0007669"/>
    <property type="project" value="InterPro"/>
</dbReference>
<dbReference type="OrthoDB" id="2420415at2759"/>
<evidence type="ECO:0000256" key="3">
    <source>
        <dbReference type="ARBA" id="ARBA00022670"/>
    </source>
</evidence>
<dbReference type="PANTHER" id="PTHR43982:SF6">
    <property type="entry name" value="UBIQUITIN CARBOXYL-TERMINAL HYDROLASE 2-RELATED"/>
    <property type="match status" value="1"/>
</dbReference>
<name>A0A6G1J6F8_9PLEO</name>
<evidence type="ECO:0000256" key="5">
    <source>
        <dbReference type="ARBA" id="ARBA00022801"/>
    </source>
</evidence>
<dbReference type="GO" id="GO:0043161">
    <property type="term" value="P:proteasome-mediated ubiquitin-dependent protein catabolic process"/>
    <property type="evidence" value="ECO:0007669"/>
    <property type="project" value="InterPro"/>
</dbReference>
<evidence type="ECO:0000256" key="1">
    <source>
        <dbReference type="ARBA" id="ARBA00000707"/>
    </source>
</evidence>
<dbReference type="GO" id="GO:0070628">
    <property type="term" value="F:proteasome binding"/>
    <property type="evidence" value="ECO:0007669"/>
    <property type="project" value="TreeGrafter"/>
</dbReference>
<evidence type="ECO:0000313" key="10">
    <source>
        <dbReference type="Proteomes" id="UP000799291"/>
    </source>
</evidence>
<dbReference type="InterPro" id="IPR025305">
    <property type="entry name" value="UCH_repeat_domain"/>
</dbReference>
<dbReference type="InterPro" id="IPR028889">
    <property type="entry name" value="USP"/>
</dbReference>
<dbReference type="GO" id="GO:0061136">
    <property type="term" value="P:regulation of proteasomal protein catabolic process"/>
    <property type="evidence" value="ECO:0007669"/>
    <property type="project" value="TreeGrafter"/>
</dbReference>
<evidence type="ECO:0000256" key="7">
    <source>
        <dbReference type="SAM" id="MobiDB-lite"/>
    </source>
</evidence>
<dbReference type="GO" id="GO:0004843">
    <property type="term" value="F:cysteine-type deubiquitinase activity"/>
    <property type="evidence" value="ECO:0007669"/>
    <property type="project" value="UniProtKB-EC"/>
</dbReference>
<evidence type="ECO:0000313" key="9">
    <source>
        <dbReference type="EMBL" id="KAF2685800.1"/>
    </source>
</evidence>
<dbReference type="EC" id="3.4.19.12" evidence="2"/>
<feature type="compositionally biased region" description="Polar residues" evidence="7">
    <location>
        <begin position="790"/>
        <end position="802"/>
    </location>
</feature>
<dbReference type="Pfam" id="PF13446">
    <property type="entry name" value="RPT"/>
    <property type="match status" value="2"/>
</dbReference>
<keyword evidence="5" id="KW-0378">Hydrolase</keyword>
<keyword evidence="10" id="KW-1185">Reference proteome</keyword>
<dbReference type="InterPro" id="IPR044635">
    <property type="entry name" value="UBP14-like"/>
</dbReference>